<evidence type="ECO:0000256" key="1">
    <source>
        <dbReference type="SAM" id="MobiDB-lite"/>
    </source>
</evidence>
<dbReference type="EMBL" id="UINC01058518">
    <property type="protein sequence ID" value="SVB80866.1"/>
    <property type="molecule type" value="Genomic_DNA"/>
</dbReference>
<gene>
    <name evidence="2" type="ORF">METZ01_LOCUS233720</name>
</gene>
<name>A0A382H0L4_9ZZZZ</name>
<feature type="compositionally biased region" description="Basic and acidic residues" evidence="1">
    <location>
        <begin position="151"/>
        <end position="180"/>
    </location>
</feature>
<proteinExistence type="predicted"/>
<protein>
    <submittedName>
        <fullName evidence="2">Uncharacterized protein</fullName>
    </submittedName>
</protein>
<reference evidence="2" key="1">
    <citation type="submission" date="2018-05" db="EMBL/GenBank/DDBJ databases">
        <authorList>
            <person name="Lanie J.A."/>
            <person name="Ng W.-L."/>
            <person name="Kazmierczak K.M."/>
            <person name="Andrzejewski T.M."/>
            <person name="Davidsen T.M."/>
            <person name="Wayne K.J."/>
            <person name="Tettelin H."/>
            <person name="Glass J.I."/>
            <person name="Rusch D."/>
            <person name="Podicherti R."/>
            <person name="Tsui H.-C.T."/>
            <person name="Winkler M.E."/>
        </authorList>
    </citation>
    <scope>NUCLEOTIDE SEQUENCE</scope>
</reference>
<feature type="region of interest" description="Disordered" evidence="1">
    <location>
        <begin position="151"/>
        <end position="182"/>
    </location>
</feature>
<accession>A0A382H0L4</accession>
<sequence>MSRLLKFDYDGSLWRFDRKETGLPWTQVHSKEVEKYRESNGWTYRVTKQGDQTYHEHLYSIIRLGESTLEIDAVLGKQGGPGRITATTIAHLDGDMVGLTRATGGAFGSGHSGFTYVEFGNILIGLSPPVPTDSVSRMGLPKVELWCRTTEEKEGRAPEPSEIDHKRIPGKDGTWQERMKNRSSWASSDHVVVSDGTLRAGPWYGNPRDIRLLSLVGREG</sequence>
<dbReference type="AlphaFoldDB" id="A0A382H0L4"/>
<organism evidence="2">
    <name type="scientific">marine metagenome</name>
    <dbReference type="NCBI Taxonomy" id="408172"/>
    <lineage>
        <taxon>unclassified sequences</taxon>
        <taxon>metagenomes</taxon>
        <taxon>ecological metagenomes</taxon>
    </lineage>
</organism>
<evidence type="ECO:0000313" key="2">
    <source>
        <dbReference type="EMBL" id="SVB80866.1"/>
    </source>
</evidence>